<feature type="compositionally biased region" description="Polar residues" evidence="1">
    <location>
        <begin position="18"/>
        <end position="27"/>
    </location>
</feature>
<dbReference type="Proteomes" id="UP000887568">
    <property type="component" value="Unplaced"/>
</dbReference>
<dbReference type="AlphaFoldDB" id="A0A914BIB2"/>
<protein>
    <submittedName>
        <fullName evidence="2">Uncharacterized protein</fullName>
    </submittedName>
</protein>
<feature type="compositionally biased region" description="Basic and acidic residues" evidence="1">
    <location>
        <begin position="33"/>
        <end position="47"/>
    </location>
</feature>
<keyword evidence="3" id="KW-1185">Reference proteome</keyword>
<feature type="compositionally biased region" description="Basic and acidic residues" evidence="1">
    <location>
        <begin position="214"/>
        <end position="223"/>
    </location>
</feature>
<accession>A0A914BIB2</accession>
<feature type="compositionally biased region" description="Low complexity" evidence="1">
    <location>
        <begin position="228"/>
        <end position="243"/>
    </location>
</feature>
<sequence>MEKHPCYSFYCKLTNNSDSSTNRTQSALDCPEQEDHGVGKLDTENSKTLDGLSPDSSSQQVPRLIDAGKDVACSQDSGLVAPNQTPDKPADEASLVEGIRTGLPRVDCSAVVRRQGSKELAASSVAAAVAAATVDSDAGTINTTFNISINATNSPVNFGTTHGIVCNYGTASITDGRGEDVSPEAIQMLTELEKCLGKKNVAEVLSKGLEMVKKQGGLDDPSHMPRLSEASQSSSSEAMASSATGTDATSLCMDVAAASSGIDNIQILDTFPEKSEQN</sequence>
<proteinExistence type="predicted"/>
<feature type="region of interest" description="Disordered" evidence="1">
    <location>
        <begin position="18"/>
        <end position="61"/>
    </location>
</feature>
<evidence type="ECO:0000256" key="1">
    <source>
        <dbReference type="SAM" id="MobiDB-lite"/>
    </source>
</evidence>
<evidence type="ECO:0000313" key="2">
    <source>
        <dbReference type="EnsemblMetazoa" id="XP_038075640.1"/>
    </source>
</evidence>
<name>A0A914BIB2_PATMI</name>
<evidence type="ECO:0000313" key="3">
    <source>
        <dbReference type="Proteomes" id="UP000887568"/>
    </source>
</evidence>
<reference evidence="2" key="1">
    <citation type="submission" date="2022-11" db="UniProtKB">
        <authorList>
            <consortium name="EnsemblMetazoa"/>
        </authorList>
    </citation>
    <scope>IDENTIFICATION</scope>
</reference>
<dbReference type="GeneID" id="119743308"/>
<dbReference type="RefSeq" id="XP_038075640.1">
    <property type="nucleotide sequence ID" value="XM_038219712.1"/>
</dbReference>
<feature type="region of interest" description="Disordered" evidence="1">
    <location>
        <begin position="214"/>
        <end position="244"/>
    </location>
</feature>
<dbReference type="EnsemblMetazoa" id="XM_038219712.1">
    <property type="protein sequence ID" value="XP_038075640.1"/>
    <property type="gene ID" value="LOC119743308"/>
</dbReference>
<organism evidence="2 3">
    <name type="scientific">Patiria miniata</name>
    <name type="common">Bat star</name>
    <name type="synonym">Asterina miniata</name>
    <dbReference type="NCBI Taxonomy" id="46514"/>
    <lineage>
        <taxon>Eukaryota</taxon>
        <taxon>Metazoa</taxon>
        <taxon>Echinodermata</taxon>
        <taxon>Eleutherozoa</taxon>
        <taxon>Asterozoa</taxon>
        <taxon>Asteroidea</taxon>
        <taxon>Valvatacea</taxon>
        <taxon>Valvatida</taxon>
        <taxon>Asterinidae</taxon>
        <taxon>Patiria</taxon>
    </lineage>
</organism>